<sequence length="251" mass="27722">MRVKRENPPTSGIVLHDFHRRTSGVTRPGVEPVSPWWEARSLTSQPPRPHFIDGVFQSNSLINLRTTLEAFGWGESGRPVREEATLQGTNESRSDAVPTAGNTDIALQHCDGNTSRLARRSDEALGVHFDVAHIAPSFLDLGCGVPTEVHPTLKTRWRRNPTRLCLCYIIMYWHISILTSHQPSCITSVSPGCRRGHIDGAALGKSESAEAGAKWERRPCSSGEVLYLVINARGQHRRPAEAVHTTQTPEA</sequence>
<organism evidence="1 2">
    <name type="scientific">Dryococelus australis</name>
    <dbReference type="NCBI Taxonomy" id="614101"/>
    <lineage>
        <taxon>Eukaryota</taxon>
        <taxon>Metazoa</taxon>
        <taxon>Ecdysozoa</taxon>
        <taxon>Arthropoda</taxon>
        <taxon>Hexapoda</taxon>
        <taxon>Insecta</taxon>
        <taxon>Pterygota</taxon>
        <taxon>Neoptera</taxon>
        <taxon>Polyneoptera</taxon>
        <taxon>Phasmatodea</taxon>
        <taxon>Verophasmatodea</taxon>
        <taxon>Anareolatae</taxon>
        <taxon>Phasmatidae</taxon>
        <taxon>Eurycanthinae</taxon>
        <taxon>Dryococelus</taxon>
    </lineage>
</organism>
<protein>
    <submittedName>
        <fullName evidence="1">Uncharacterized protein</fullName>
    </submittedName>
</protein>
<name>A0ABQ9GQG2_9NEOP</name>
<dbReference type="EMBL" id="JARBHB010000010">
    <property type="protein sequence ID" value="KAJ8874236.1"/>
    <property type="molecule type" value="Genomic_DNA"/>
</dbReference>
<comment type="caution">
    <text evidence="1">The sequence shown here is derived from an EMBL/GenBank/DDBJ whole genome shotgun (WGS) entry which is preliminary data.</text>
</comment>
<gene>
    <name evidence="1" type="ORF">PR048_025079</name>
</gene>
<accession>A0ABQ9GQG2</accession>
<evidence type="ECO:0000313" key="2">
    <source>
        <dbReference type="Proteomes" id="UP001159363"/>
    </source>
</evidence>
<keyword evidence="2" id="KW-1185">Reference proteome</keyword>
<reference evidence="1 2" key="1">
    <citation type="submission" date="2023-02" db="EMBL/GenBank/DDBJ databases">
        <title>LHISI_Scaffold_Assembly.</title>
        <authorList>
            <person name="Stuart O.P."/>
            <person name="Cleave R."/>
            <person name="Magrath M.J.L."/>
            <person name="Mikheyev A.S."/>
        </authorList>
    </citation>
    <scope>NUCLEOTIDE SEQUENCE [LARGE SCALE GENOMIC DNA]</scope>
    <source>
        <strain evidence="1">Daus_M_001</strain>
        <tissue evidence="1">Leg muscle</tissue>
    </source>
</reference>
<proteinExistence type="predicted"/>
<dbReference type="Proteomes" id="UP001159363">
    <property type="component" value="Chromosome 9"/>
</dbReference>
<evidence type="ECO:0000313" key="1">
    <source>
        <dbReference type="EMBL" id="KAJ8874236.1"/>
    </source>
</evidence>